<organism evidence="2 3">
    <name type="scientific">Saliterribacillus persicus</name>
    <dbReference type="NCBI Taxonomy" id="930114"/>
    <lineage>
        <taxon>Bacteria</taxon>
        <taxon>Bacillati</taxon>
        <taxon>Bacillota</taxon>
        <taxon>Bacilli</taxon>
        <taxon>Bacillales</taxon>
        <taxon>Bacillaceae</taxon>
        <taxon>Saliterribacillus</taxon>
    </lineage>
</organism>
<reference evidence="2 3" key="1">
    <citation type="submission" date="2018-07" db="EMBL/GenBank/DDBJ databases">
        <title>Genomic Encyclopedia of Type Strains, Phase IV (KMG-IV): sequencing the most valuable type-strain genomes for metagenomic binning, comparative biology and taxonomic classification.</title>
        <authorList>
            <person name="Goeker M."/>
        </authorList>
    </citation>
    <scope>NUCLEOTIDE SEQUENCE [LARGE SCALE GENOMIC DNA]</scope>
    <source>
        <strain evidence="2 3">DSM 27696</strain>
    </source>
</reference>
<dbReference type="PANTHER" id="PTHR42695">
    <property type="entry name" value="GLUTAMINE AMIDOTRANSFERASE YLR126C-RELATED"/>
    <property type="match status" value="1"/>
</dbReference>
<feature type="domain" description="Glutamine amidotransferase" evidence="1">
    <location>
        <begin position="19"/>
        <end position="168"/>
    </location>
</feature>
<dbReference type="InterPro" id="IPR044992">
    <property type="entry name" value="ChyE-like"/>
</dbReference>
<dbReference type="GO" id="GO:0016740">
    <property type="term" value="F:transferase activity"/>
    <property type="evidence" value="ECO:0007669"/>
    <property type="project" value="UniProtKB-KW"/>
</dbReference>
<dbReference type="OrthoDB" id="9807137at2"/>
<dbReference type="RefSeq" id="WP_114354497.1">
    <property type="nucleotide sequence ID" value="NZ_QPJJ01000023.1"/>
</dbReference>
<evidence type="ECO:0000313" key="2">
    <source>
        <dbReference type="EMBL" id="RCW62747.1"/>
    </source>
</evidence>
<protein>
    <submittedName>
        <fullName evidence="2">GMP synthase-like glutamine amidotransferase</fullName>
    </submittedName>
</protein>
<evidence type="ECO:0000313" key="3">
    <source>
        <dbReference type="Proteomes" id="UP000252585"/>
    </source>
</evidence>
<dbReference type="Proteomes" id="UP000252585">
    <property type="component" value="Unassembled WGS sequence"/>
</dbReference>
<accession>A0A368X8K1</accession>
<dbReference type="GO" id="GO:0005829">
    <property type="term" value="C:cytosol"/>
    <property type="evidence" value="ECO:0007669"/>
    <property type="project" value="TreeGrafter"/>
</dbReference>
<dbReference type="SUPFAM" id="SSF52317">
    <property type="entry name" value="Class I glutamine amidotransferase-like"/>
    <property type="match status" value="1"/>
</dbReference>
<proteinExistence type="predicted"/>
<name>A0A368X8K1_9BACI</name>
<dbReference type="InterPro" id="IPR029062">
    <property type="entry name" value="Class_I_gatase-like"/>
</dbReference>
<comment type="caution">
    <text evidence="2">The sequence shown here is derived from an EMBL/GenBank/DDBJ whole genome shotgun (WGS) entry which is preliminary data.</text>
</comment>
<keyword evidence="2" id="KW-0808">Transferase</keyword>
<dbReference type="EMBL" id="QPJJ01000023">
    <property type="protein sequence ID" value="RCW62747.1"/>
    <property type="molecule type" value="Genomic_DNA"/>
</dbReference>
<dbReference type="PANTHER" id="PTHR42695:SF5">
    <property type="entry name" value="GLUTAMINE AMIDOTRANSFERASE YLR126C-RELATED"/>
    <property type="match status" value="1"/>
</dbReference>
<sequence length="220" mass="24953">MKIHIIQHVPFEKPGLILEWINERRHTYEVVKIFDQESFPSSDEVEYLVVLGGPMSANDSDEWIATERQLIKEVVEQQKPMFGICLGAQQLAKVFGGSIVPAPQEVGWENVQSVSTGKNMSVLHWHGEGFTLPEKSILLYSSSRWENQGFRIHNAIGLQFHFETTETTLSEIVGADAEFLGQSVFKTSVEETLDYSIPSENKEVLFSMLDTLEEAYKTEK</sequence>
<gene>
    <name evidence="2" type="ORF">DFR57_12316</name>
</gene>
<dbReference type="InterPro" id="IPR017926">
    <property type="entry name" value="GATASE"/>
</dbReference>
<dbReference type="Pfam" id="PF00117">
    <property type="entry name" value="GATase"/>
    <property type="match status" value="1"/>
</dbReference>
<keyword evidence="3" id="KW-1185">Reference proteome</keyword>
<dbReference type="CDD" id="cd01741">
    <property type="entry name" value="GATase1_1"/>
    <property type="match status" value="1"/>
</dbReference>
<dbReference type="PROSITE" id="PS51273">
    <property type="entry name" value="GATASE_TYPE_1"/>
    <property type="match status" value="1"/>
</dbReference>
<dbReference type="Gene3D" id="3.40.50.880">
    <property type="match status" value="1"/>
</dbReference>
<evidence type="ECO:0000259" key="1">
    <source>
        <dbReference type="Pfam" id="PF00117"/>
    </source>
</evidence>
<keyword evidence="2" id="KW-0315">Glutamine amidotransferase</keyword>
<dbReference type="AlphaFoldDB" id="A0A368X8K1"/>